<dbReference type="CDD" id="cd00438">
    <property type="entry name" value="cupin_RmlC"/>
    <property type="match status" value="1"/>
</dbReference>
<dbReference type="RefSeq" id="WP_209667299.1">
    <property type="nucleotide sequence ID" value="NZ_JAGGMS010000001.1"/>
</dbReference>
<evidence type="ECO:0000313" key="2">
    <source>
        <dbReference type="EMBL" id="MBP2184258.1"/>
    </source>
</evidence>
<protein>
    <submittedName>
        <fullName evidence="2">Epimerase EvaD</fullName>
    </submittedName>
</protein>
<dbReference type="InterPro" id="IPR014710">
    <property type="entry name" value="RmlC-like_jellyroll"/>
</dbReference>
<keyword evidence="3" id="KW-1185">Reference proteome</keyword>
<accession>A0ABS4PY67</accession>
<reference evidence="2 3" key="1">
    <citation type="submission" date="2021-03" db="EMBL/GenBank/DDBJ databases">
        <title>Sequencing the genomes of 1000 actinobacteria strains.</title>
        <authorList>
            <person name="Klenk H.-P."/>
        </authorList>
    </citation>
    <scope>NUCLEOTIDE SEQUENCE [LARGE SCALE GENOMIC DNA]</scope>
    <source>
        <strain evidence="2 3">DSM 45510</strain>
    </source>
</reference>
<dbReference type="PANTHER" id="PTHR21047:SF2">
    <property type="entry name" value="THYMIDINE DIPHOSPHO-4-KETO-RHAMNOSE 3,5-EPIMERASE"/>
    <property type="match status" value="1"/>
</dbReference>
<dbReference type="Pfam" id="PF00908">
    <property type="entry name" value="dTDP_sugar_isom"/>
    <property type="match status" value="1"/>
</dbReference>
<sequence length="207" mass="22463">MQARELAVRGAIEFTPRKFPDERGSFVSPHQGPEFLRAVGEPLFDVAQASYTTSRRGAVRGIHYTRTPPGCAKYVYCPSGRVLDFVVDVRVGSETFGRWDSVVLDPDTCRSVYLPIGVGHACLSLADDSVLTYLLSQSYSPEYELNISLLDAQLGSLIPAGISPIMSERDRRAPTLAEAMKAGLLPAYATCLAMPVLPRAEANPLTG</sequence>
<evidence type="ECO:0000256" key="1">
    <source>
        <dbReference type="ARBA" id="ARBA00010154"/>
    </source>
</evidence>
<dbReference type="InterPro" id="IPR000888">
    <property type="entry name" value="RmlC-like"/>
</dbReference>
<dbReference type="EMBL" id="JAGGMS010000001">
    <property type="protein sequence ID" value="MBP2184258.1"/>
    <property type="molecule type" value="Genomic_DNA"/>
</dbReference>
<dbReference type="InterPro" id="IPR011051">
    <property type="entry name" value="RmlC_Cupin_sf"/>
</dbReference>
<dbReference type="Gene3D" id="2.60.120.10">
    <property type="entry name" value="Jelly Rolls"/>
    <property type="match status" value="1"/>
</dbReference>
<comment type="similarity">
    <text evidence="1">Belongs to the dTDP-4-dehydrorhamnose 3,5-epimerase family.</text>
</comment>
<proteinExistence type="inferred from homology"/>
<dbReference type="Proteomes" id="UP000741013">
    <property type="component" value="Unassembled WGS sequence"/>
</dbReference>
<dbReference type="SUPFAM" id="SSF51182">
    <property type="entry name" value="RmlC-like cupins"/>
    <property type="match status" value="1"/>
</dbReference>
<dbReference type="PANTHER" id="PTHR21047">
    <property type="entry name" value="DTDP-6-DEOXY-D-GLUCOSE-3,5 EPIMERASE"/>
    <property type="match status" value="1"/>
</dbReference>
<gene>
    <name evidence="2" type="ORF">JOM49_005784</name>
</gene>
<name>A0ABS4PY67_9PSEU</name>
<comment type="caution">
    <text evidence="2">The sequence shown here is derived from an EMBL/GenBank/DDBJ whole genome shotgun (WGS) entry which is preliminary data.</text>
</comment>
<evidence type="ECO:0000313" key="3">
    <source>
        <dbReference type="Proteomes" id="UP000741013"/>
    </source>
</evidence>
<organism evidence="2 3">
    <name type="scientific">Amycolatopsis magusensis</name>
    <dbReference type="NCBI Taxonomy" id="882444"/>
    <lineage>
        <taxon>Bacteria</taxon>
        <taxon>Bacillati</taxon>
        <taxon>Actinomycetota</taxon>
        <taxon>Actinomycetes</taxon>
        <taxon>Pseudonocardiales</taxon>
        <taxon>Pseudonocardiaceae</taxon>
        <taxon>Amycolatopsis</taxon>
    </lineage>
</organism>